<reference evidence="2 3" key="1">
    <citation type="journal article" date="2023" name="Sci. Data">
        <title>Genome assembly of the Korean intertidal mud-creeper Batillaria attramentaria.</title>
        <authorList>
            <person name="Patra A.K."/>
            <person name="Ho P.T."/>
            <person name="Jun S."/>
            <person name="Lee S.J."/>
            <person name="Kim Y."/>
            <person name="Won Y.J."/>
        </authorList>
    </citation>
    <scope>NUCLEOTIDE SEQUENCE [LARGE SCALE GENOMIC DNA]</scope>
    <source>
        <strain evidence="2">Wonlab-2016</strain>
    </source>
</reference>
<dbReference type="EMBL" id="JACVVK020000065">
    <property type="protein sequence ID" value="KAK7496622.1"/>
    <property type="molecule type" value="Genomic_DNA"/>
</dbReference>
<dbReference type="AlphaFoldDB" id="A0ABD0LAR2"/>
<protein>
    <submittedName>
        <fullName evidence="2">Uncharacterized protein</fullName>
    </submittedName>
</protein>
<name>A0ABD0LAR2_9CAEN</name>
<keyword evidence="3" id="KW-1185">Reference proteome</keyword>
<dbReference type="Proteomes" id="UP001519460">
    <property type="component" value="Unassembled WGS sequence"/>
</dbReference>
<feature type="region of interest" description="Disordered" evidence="1">
    <location>
        <begin position="1"/>
        <end position="27"/>
    </location>
</feature>
<accession>A0ABD0LAR2</accession>
<organism evidence="2 3">
    <name type="scientific">Batillaria attramentaria</name>
    <dbReference type="NCBI Taxonomy" id="370345"/>
    <lineage>
        <taxon>Eukaryota</taxon>
        <taxon>Metazoa</taxon>
        <taxon>Spiralia</taxon>
        <taxon>Lophotrochozoa</taxon>
        <taxon>Mollusca</taxon>
        <taxon>Gastropoda</taxon>
        <taxon>Caenogastropoda</taxon>
        <taxon>Sorbeoconcha</taxon>
        <taxon>Cerithioidea</taxon>
        <taxon>Batillariidae</taxon>
        <taxon>Batillaria</taxon>
    </lineage>
</organism>
<gene>
    <name evidence="2" type="ORF">BaRGS_00012029</name>
</gene>
<evidence type="ECO:0000256" key="1">
    <source>
        <dbReference type="SAM" id="MobiDB-lite"/>
    </source>
</evidence>
<proteinExistence type="predicted"/>
<comment type="caution">
    <text evidence="2">The sequence shown here is derived from an EMBL/GenBank/DDBJ whole genome shotgun (WGS) entry which is preliminary data.</text>
</comment>
<evidence type="ECO:0000313" key="2">
    <source>
        <dbReference type="EMBL" id="KAK7496622.1"/>
    </source>
</evidence>
<sequence>METAAVTRPRSRLSTGRATREPTPVPASSHLLQTLQRTAAAGRTFFFCALYRSRRRVRRPGLHTICPSVIASYPGYKWAVATLF</sequence>
<evidence type="ECO:0000313" key="3">
    <source>
        <dbReference type="Proteomes" id="UP001519460"/>
    </source>
</evidence>